<keyword evidence="1" id="KW-0472">Membrane</keyword>
<evidence type="ECO:0000313" key="2">
    <source>
        <dbReference type="EMBL" id="VAV87881.1"/>
    </source>
</evidence>
<accession>A0A3B0R6X3</accession>
<sequence length="166" mass="18499">MTSVPPAKEFTGKKAMMWIVGFFLVIFTVNAIMATIAVGTWGGLETDNAYRKGIFYNNEIAAAEDQHKSGWIIALSHRPTAMENDRIGVKITWPENDLPPTQVSVLITRAVTNAYDQEIILTDAGDNIYTAAVKFPEPGQWDVDVIVKRSEGPVFQLTDKIFVPRR</sequence>
<dbReference type="AlphaFoldDB" id="A0A3B0R6X3"/>
<dbReference type="Pfam" id="PF05751">
    <property type="entry name" value="FixH"/>
    <property type="match status" value="1"/>
</dbReference>
<dbReference type="InterPro" id="IPR008620">
    <property type="entry name" value="FixH"/>
</dbReference>
<feature type="transmembrane region" description="Helical" evidence="1">
    <location>
        <begin position="15"/>
        <end position="44"/>
    </location>
</feature>
<gene>
    <name evidence="2" type="ORF">MNBD_ALPHA02-1145</name>
</gene>
<dbReference type="EMBL" id="UOED01000030">
    <property type="protein sequence ID" value="VAV87881.1"/>
    <property type="molecule type" value="Genomic_DNA"/>
</dbReference>
<name>A0A3B0R6X3_9ZZZZ</name>
<protein>
    <recommendedName>
        <fullName evidence="3">Type cbb3 cytochrome oxidase biogenesis protein CcoH</fullName>
    </recommendedName>
</protein>
<evidence type="ECO:0008006" key="3">
    <source>
        <dbReference type="Google" id="ProtNLM"/>
    </source>
</evidence>
<organism evidence="2">
    <name type="scientific">hydrothermal vent metagenome</name>
    <dbReference type="NCBI Taxonomy" id="652676"/>
    <lineage>
        <taxon>unclassified sequences</taxon>
        <taxon>metagenomes</taxon>
        <taxon>ecological metagenomes</taxon>
    </lineage>
</organism>
<evidence type="ECO:0000256" key="1">
    <source>
        <dbReference type="SAM" id="Phobius"/>
    </source>
</evidence>
<keyword evidence="1" id="KW-0812">Transmembrane</keyword>
<proteinExistence type="predicted"/>
<reference evidence="2" key="1">
    <citation type="submission" date="2018-06" db="EMBL/GenBank/DDBJ databases">
        <authorList>
            <person name="Zhirakovskaya E."/>
        </authorList>
    </citation>
    <scope>NUCLEOTIDE SEQUENCE</scope>
</reference>
<keyword evidence="1" id="KW-1133">Transmembrane helix</keyword>